<reference evidence="5 6" key="1">
    <citation type="submission" date="2020-03" db="EMBL/GenBank/DDBJ databases">
        <title>Complete genome of Arcanobacterium buesumensis sp. nov. strain 2701.</title>
        <authorList>
            <person name="Borowiak M."/>
            <person name="Alssahen M."/>
            <person name="Laemmler C."/>
            <person name="Malorny B."/>
            <person name="Hassan A."/>
            <person name="Prenger-Berninghoff E."/>
            <person name="Ploetz M."/>
            <person name="Abdulmawjood A."/>
        </authorList>
    </citation>
    <scope>NUCLEOTIDE SEQUENCE [LARGE SCALE GENOMIC DNA]</scope>
    <source>
        <strain evidence="5 6">2701</strain>
    </source>
</reference>
<dbReference type="KEGG" id="arca:HC352_02035"/>
<feature type="domain" description="HTH gntR-type" evidence="4">
    <location>
        <begin position="15"/>
        <end position="83"/>
    </location>
</feature>
<proteinExistence type="predicted"/>
<dbReference type="InterPro" id="IPR036390">
    <property type="entry name" value="WH_DNA-bd_sf"/>
</dbReference>
<dbReference type="PANTHER" id="PTHR38445:SF10">
    <property type="entry name" value="GNTR-FAMILY TRANSCRIPTIONAL REGULATOR"/>
    <property type="match status" value="1"/>
</dbReference>
<dbReference type="SMART" id="SM00345">
    <property type="entry name" value="HTH_GNTR"/>
    <property type="match status" value="1"/>
</dbReference>
<keyword evidence="6" id="KW-1185">Reference proteome</keyword>
<evidence type="ECO:0000256" key="1">
    <source>
        <dbReference type="ARBA" id="ARBA00023015"/>
    </source>
</evidence>
<evidence type="ECO:0000256" key="2">
    <source>
        <dbReference type="ARBA" id="ARBA00023125"/>
    </source>
</evidence>
<name>A0A6H2EIM4_9ACTO</name>
<evidence type="ECO:0000313" key="6">
    <source>
        <dbReference type="Proteomes" id="UP000502298"/>
    </source>
</evidence>
<dbReference type="EMBL" id="CP050804">
    <property type="protein sequence ID" value="QJC21418.1"/>
    <property type="molecule type" value="Genomic_DNA"/>
</dbReference>
<dbReference type="Pfam" id="PF00392">
    <property type="entry name" value="GntR"/>
    <property type="match status" value="1"/>
</dbReference>
<gene>
    <name evidence="5" type="ORF">HC352_02035</name>
</gene>
<evidence type="ECO:0000256" key="3">
    <source>
        <dbReference type="ARBA" id="ARBA00023163"/>
    </source>
</evidence>
<dbReference type="AlphaFoldDB" id="A0A6H2EIM4"/>
<keyword evidence="2" id="KW-0238">DNA-binding</keyword>
<dbReference type="CDD" id="cd07377">
    <property type="entry name" value="WHTH_GntR"/>
    <property type="match status" value="1"/>
</dbReference>
<evidence type="ECO:0000313" key="5">
    <source>
        <dbReference type="EMBL" id="QJC21418.1"/>
    </source>
</evidence>
<sequence length="130" mass="14561">MSVNDEKQMRFESNTPIYLQIAEDIRRRILDGDLQPGSQLMSTTQYATTYRINPATANKAFAILQAEGLVYKQRGIGMFITDEAPALLRAKGQKEYLDSVLLPAINHGLALGFDAHKIQTLVLSILEEHK</sequence>
<keyword evidence="1" id="KW-0805">Transcription regulation</keyword>
<dbReference type="SUPFAM" id="SSF46785">
    <property type="entry name" value="Winged helix' DNA-binding domain"/>
    <property type="match status" value="1"/>
</dbReference>
<dbReference type="GO" id="GO:0003700">
    <property type="term" value="F:DNA-binding transcription factor activity"/>
    <property type="evidence" value="ECO:0007669"/>
    <property type="project" value="InterPro"/>
</dbReference>
<dbReference type="PROSITE" id="PS50949">
    <property type="entry name" value="HTH_GNTR"/>
    <property type="match status" value="1"/>
</dbReference>
<evidence type="ECO:0000259" key="4">
    <source>
        <dbReference type="PROSITE" id="PS50949"/>
    </source>
</evidence>
<dbReference type="PANTHER" id="PTHR38445">
    <property type="entry name" value="HTH-TYPE TRANSCRIPTIONAL REPRESSOR YTRA"/>
    <property type="match status" value="1"/>
</dbReference>
<dbReference type="InterPro" id="IPR036388">
    <property type="entry name" value="WH-like_DNA-bd_sf"/>
</dbReference>
<accession>A0A6H2EIM4</accession>
<dbReference type="Proteomes" id="UP000502298">
    <property type="component" value="Chromosome"/>
</dbReference>
<dbReference type="InterPro" id="IPR000524">
    <property type="entry name" value="Tscrpt_reg_HTH_GntR"/>
</dbReference>
<keyword evidence="3" id="KW-0804">Transcription</keyword>
<protein>
    <submittedName>
        <fullName evidence="5">GntR family transcriptional regulator</fullName>
    </submittedName>
</protein>
<dbReference type="Gene3D" id="1.10.10.10">
    <property type="entry name" value="Winged helix-like DNA-binding domain superfamily/Winged helix DNA-binding domain"/>
    <property type="match status" value="1"/>
</dbReference>
<dbReference type="GO" id="GO:0003677">
    <property type="term" value="F:DNA binding"/>
    <property type="evidence" value="ECO:0007669"/>
    <property type="project" value="UniProtKB-KW"/>
</dbReference>
<organism evidence="5 6">
    <name type="scientific">Arcanobacterium buesumense</name>
    <dbReference type="NCBI Taxonomy" id="2722751"/>
    <lineage>
        <taxon>Bacteria</taxon>
        <taxon>Bacillati</taxon>
        <taxon>Actinomycetota</taxon>
        <taxon>Actinomycetes</taxon>
        <taxon>Actinomycetales</taxon>
        <taxon>Actinomycetaceae</taxon>
        <taxon>Arcanobacterium</taxon>
    </lineage>
</organism>